<keyword evidence="1" id="KW-0812">Transmembrane</keyword>
<feature type="transmembrane region" description="Helical" evidence="1">
    <location>
        <begin position="39"/>
        <end position="59"/>
    </location>
</feature>
<protein>
    <recommendedName>
        <fullName evidence="2">DUF1468 domain-containing protein</fullName>
    </recommendedName>
</protein>
<dbReference type="RefSeq" id="WP_066243247.1">
    <property type="nucleotide sequence ID" value="NZ_LSGP01000020.1"/>
</dbReference>
<dbReference type="Pfam" id="PF07331">
    <property type="entry name" value="TctB"/>
    <property type="match status" value="1"/>
</dbReference>
<dbReference type="InterPro" id="IPR009936">
    <property type="entry name" value="DUF1468"/>
</dbReference>
<dbReference type="STRING" id="1794912.AXX12_10670"/>
<keyword evidence="1" id="KW-1133">Transmembrane helix</keyword>
<dbReference type="EMBL" id="LSGP01000020">
    <property type="protein sequence ID" value="KYZ75668.1"/>
    <property type="molecule type" value="Genomic_DNA"/>
</dbReference>
<comment type="caution">
    <text evidence="3">The sequence shown here is derived from an EMBL/GenBank/DDBJ whole genome shotgun (WGS) entry which is preliminary data.</text>
</comment>
<evidence type="ECO:0000313" key="3">
    <source>
        <dbReference type="EMBL" id="KYZ75668.1"/>
    </source>
</evidence>
<feature type="transmembrane region" description="Helical" evidence="1">
    <location>
        <begin position="7"/>
        <end position="24"/>
    </location>
</feature>
<name>A0A154BQ81_ANASB</name>
<feature type="domain" description="DUF1468" evidence="2">
    <location>
        <begin position="8"/>
        <end position="143"/>
    </location>
</feature>
<dbReference type="AlphaFoldDB" id="A0A154BQ81"/>
<sequence>MKNIEVYVSAFFILVGGVFFYQASEMQYFSEYGPGPGLLPMWVTGFMVLLAAVNLVMSLKRNNTHFAELMPKGTDLMNLITCIGSFILFMLIVEHVGFAVSSILMLFILFLRGYKWYWGLGMSIVVTGVSLFIFGSVLGIPLPVNQFGW</sequence>
<proteinExistence type="predicted"/>
<organism evidence="3 4">
    <name type="scientific">Anaerosporomusa subterranea</name>
    <dbReference type="NCBI Taxonomy" id="1794912"/>
    <lineage>
        <taxon>Bacteria</taxon>
        <taxon>Bacillati</taxon>
        <taxon>Bacillota</taxon>
        <taxon>Negativicutes</taxon>
        <taxon>Acetonemataceae</taxon>
        <taxon>Anaerosporomusa</taxon>
    </lineage>
</organism>
<keyword evidence="4" id="KW-1185">Reference proteome</keyword>
<evidence type="ECO:0000259" key="2">
    <source>
        <dbReference type="Pfam" id="PF07331"/>
    </source>
</evidence>
<accession>A0A154BQ81</accession>
<reference evidence="3 4" key="1">
    <citation type="submission" date="2016-02" db="EMBL/GenBank/DDBJ databases">
        <title>Anaerosporomusa subterraneum gen. nov., sp. nov., a spore-forming obligate anaerobe isolated from saprolite.</title>
        <authorList>
            <person name="Choi J.K."/>
            <person name="Shah M."/>
            <person name="Yee N."/>
        </authorList>
    </citation>
    <scope>NUCLEOTIDE SEQUENCE [LARGE SCALE GENOMIC DNA]</scope>
    <source>
        <strain evidence="3 4">RU4</strain>
    </source>
</reference>
<dbReference type="Proteomes" id="UP000076268">
    <property type="component" value="Unassembled WGS sequence"/>
</dbReference>
<feature type="transmembrane region" description="Helical" evidence="1">
    <location>
        <begin position="116"/>
        <end position="140"/>
    </location>
</feature>
<evidence type="ECO:0000313" key="4">
    <source>
        <dbReference type="Proteomes" id="UP000076268"/>
    </source>
</evidence>
<feature type="transmembrane region" description="Helical" evidence="1">
    <location>
        <begin position="79"/>
        <end position="110"/>
    </location>
</feature>
<gene>
    <name evidence="3" type="ORF">AXX12_10670</name>
</gene>
<keyword evidence="1" id="KW-0472">Membrane</keyword>
<evidence type="ECO:0000256" key="1">
    <source>
        <dbReference type="SAM" id="Phobius"/>
    </source>
</evidence>